<reference evidence="4" key="1">
    <citation type="journal article" date="2019" name="Int. J. Syst. Evol. Microbiol.">
        <title>The Global Catalogue of Microorganisms (GCM) 10K type strain sequencing project: providing services to taxonomists for standard genome sequencing and annotation.</title>
        <authorList>
            <consortium name="The Broad Institute Genomics Platform"/>
            <consortium name="The Broad Institute Genome Sequencing Center for Infectious Disease"/>
            <person name="Wu L."/>
            <person name="Ma J."/>
        </authorList>
    </citation>
    <scope>NUCLEOTIDE SEQUENCE [LARGE SCALE GENOMIC DNA]</scope>
    <source>
        <strain evidence="4">JCM 3369</strain>
    </source>
</reference>
<evidence type="ECO:0000256" key="1">
    <source>
        <dbReference type="SAM" id="MobiDB-lite"/>
    </source>
</evidence>
<feature type="compositionally biased region" description="Gly residues" evidence="1">
    <location>
        <begin position="260"/>
        <end position="285"/>
    </location>
</feature>
<feature type="domain" description="Transketolase N-terminal" evidence="2">
    <location>
        <begin position="61"/>
        <end position="256"/>
    </location>
</feature>
<feature type="compositionally biased region" description="Basic and acidic residues" evidence="1">
    <location>
        <begin position="30"/>
        <end position="42"/>
    </location>
</feature>
<dbReference type="InterPro" id="IPR005474">
    <property type="entry name" value="Transketolase_N"/>
</dbReference>
<evidence type="ECO:0000313" key="4">
    <source>
        <dbReference type="Proteomes" id="UP001596380"/>
    </source>
</evidence>
<protein>
    <submittedName>
        <fullName evidence="3">Transketolase</fullName>
    </submittedName>
</protein>
<keyword evidence="4" id="KW-1185">Reference proteome</keyword>
<evidence type="ECO:0000313" key="3">
    <source>
        <dbReference type="EMBL" id="MFC6879213.1"/>
    </source>
</evidence>
<dbReference type="Gene3D" id="3.40.50.970">
    <property type="match status" value="1"/>
</dbReference>
<feature type="region of interest" description="Disordered" evidence="1">
    <location>
        <begin position="255"/>
        <end position="286"/>
    </location>
</feature>
<dbReference type="SUPFAM" id="SSF52518">
    <property type="entry name" value="Thiamin diphosphate-binding fold (THDP-binding)"/>
    <property type="match status" value="1"/>
</dbReference>
<dbReference type="CDD" id="cd02012">
    <property type="entry name" value="TPP_TK"/>
    <property type="match status" value="1"/>
</dbReference>
<name>A0ABW2CBQ9_9ACTN</name>
<gene>
    <name evidence="3" type="ORF">ACFQKB_05470</name>
</gene>
<comment type="caution">
    <text evidence="3">The sequence shown here is derived from an EMBL/GenBank/DDBJ whole genome shotgun (WGS) entry which is preliminary data.</text>
</comment>
<organism evidence="3 4">
    <name type="scientific">Actinomadura yumaensis</name>
    <dbReference type="NCBI Taxonomy" id="111807"/>
    <lineage>
        <taxon>Bacteria</taxon>
        <taxon>Bacillati</taxon>
        <taxon>Actinomycetota</taxon>
        <taxon>Actinomycetes</taxon>
        <taxon>Streptosporangiales</taxon>
        <taxon>Thermomonosporaceae</taxon>
        <taxon>Actinomadura</taxon>
    </lineage>
</organism>
<proteinExistence type="predicted"/>
<dbReference type="InterPro" id="IPR029061">
    <property type="entry name" value="THDP-binding"/>
</dbReference>
<dbReference type="PANTHER" id="PTHR47514:SF2">
    <property type="entry name" value="TRANSKETOLASE"/>
    <property type="match status" value="1"/>
</dbReference>
<sequence length="335" mass="34852">MAGRAPADPPRAQAPRTDPPRAEAPQAEPPHAEPPHADAPDAPHVDAAAVAHRVREHIVGMCAGPEGGHLGGSMSLVEILTVLYFEVMRNDPRRPAAPDRDIFVLSKGHGAICLYAVLAERGFFPVGELAEYARPGSRLMGHPIRAVPGVEMPTGSLGHGLALANGFALADRGRRCFAVMGDGELQEGSVWEAAMASAALGLGNLTAVVDRNNLQITGPTEDTIGLEPLADRWRSFGWTVREVDGHDFGALRRALAPDGTDGGETGGGGTGGDGTGGGAGEGGTGRPVVVIARTVKGRGLPSLEATARGHYAKLSDRQAERSLAVLRARRRKAVS</sequence>
<dbReference type="Proteomes" id="UP001596380">
    <property type="component" value="Unassembled WGS sequence"/>
</dbReference>
<dbReference type="Pfam" id="PF00456">
    <property type="entry name" value="Transketolase_N"/>
    <property type="match status" value="1"/>
</dbReference>
<accession>A0ABW2CBQ9</accession>
<dbReference type="PANTHER" id="PTHR47514">
    <property type="entry name" value="TRANSKETOLASE N-TERMINAL SECTION-RELATED"/>
    <property type="match status" value="1"/>
</dbReference>
<evidence type="ECO:0000259" key="2">
    <source>
        <dbReference type="Pfam" id="PF00456"/>
    </source>
</evidence>
<feature type="region of interest" description="Disordered" evidence="1">
    <location>
        <begin position="1"/>
        <end position="42"/>
    </location>
</feature>
<feature type="compositionally biased region" description="Low complexity" evidence="1">
    <location>
        <begin position="1"/>
        <end position="16"/>
    </location>
</feature>
<dbReference type="EMBL" id="JBHSXS010000002">
    <property type="protein sequence ID" value="MFC6879213.1"/>
    <property type="molecule type" value="Genomic_DNA"/>
</dbReference>